<feature type="transmembrane region" description="Helical" evidence="8">
    <location>
        <begin position="149"/>
        <end position="168"/>
    </location>
</feature>
<evidence type="ECO:0000256" key="3">
    <source>
        <dbReference type="ARBA" id="ARBA00022692"/>
    </source>
</evidence>
<accession>A0A3B0UU49</accession>
<keyword evidence="4" id="KW-0547">Nucleotide-binding</keyword>
<dbReference type="GO" id="GO:0000166">
    <property type="term" value="F:nucleotide binding"/>
    <property type="evidence" value="ECO:0007669"/>
    <property type="project" value="UniProtKB-KW"/>
</dbReference>
<sequence>MTTIKPANHLDHMIRQTRVHHMQLSSMADVKANIMLTLAALVLTFSIGYLNDPLLRWPVVVLILFCLGTVLFAAYAVMPKLNFDFRPKASSLHCNILFFGNFMNLDFKAFAEIMDEVMQTPERAYEAQIREIYELGVYLGYRKYRYVRLAYLSFIAGLLGSGLTFLLVEVFRFL</sequence>
<dbReference type="AlphaFoldDB" id="A0A3B0UU49"/>
<keyword evidence="2" id="KW-1003">Cell membrane</keyword>
<feature type="transmembrane region" description="Helical" evidence="8">
    <location>
        <begin position="57"/>
        <end position="78"/>
    </location>
</feature>
<keyword evidence="7 8" id="KW-0472">Membrane</keyword>
<protein>
    <recommendedName>
        <fullName evidence="9">Pycsar effector protein domain-containing protein</fullName>
    </recommendedName>
</protein>
<dbReference type="Pfam" id="PF18967">
    <property type="entry name" value="PycTM"/>
    <property type="match status" value="1"/>
</dbReference>
<keyword evidence="5 8" id="KW-1133">Transmembrane helix</keyword>
<dbReference type="GO" id="GO:0005886">
    <property type="term" value="C:plasma membrane"/>
    <property type="evidence" value="ECO:0007669"/>
    <property type="project" value="UniProtKB-SubCell"/>
</dbReference>
<organism evidence="10">
    <name type="scientific">hydrothermal vent metagenome</name>
    <dbReference type="NCBI Taxonomy" id="652676"/>
    <lineage>
        <taxon>unclassified sequences</taxon>
        <taxon>metagenomes</taxon>
        <taxon>ecological metagenomes</taxon>
    </lineage>
</organism>
<evidence type="ECO:0000256" key="5">
    <source>
        <dbReference type="ARBA" id="ARBA00022989"/>
    </source>
</evidence>
<name>A0A3B0UU49_9ZZZZ</name>
<evidence type="ECO:0000313" key="10">
    <source>
        <dbReference type="EMBL" id="VAW31643.1"/>
    </source>
</evidence>
<evidence type="ECO:0000256" key="2">
    <source>
        <dbReference type="ARBA" id="ARBA00022475"/>
    </source>
</evidence>
<evidence type="ECO:0000256" key="6">
    <source>
        <dbReference type="ARBA" id="ARBA00023118"/>
    </source>
</evidence>
<evidence type="ECO:0000259" key="9">
    <source>
        <dbReference type="Pfam" id="PF18967"/>
    </source>
</evidence>
<keyword evidence="3 8" id="KW-0812">Transmembrane</keyword>
<keyword evidence="6" id="KW-0051">Antiviral defense</keyword>
<evidence type="ECO:0000256" key="8">
    <source>
        <dbReference type="SAM" id="Phobius"/>
    </source>
</evidence>
<evidence type="ECO:0000256" key="1">
    <source>
        <dbReference type="ARBA" id="ARBA00004236"/>
    </source>
</evidence>
<evidence type="ECO:0000256" key="7">
    <source>
        <dbReference type="ARBA" id="ARBA00023136"/>
    </source>
</evidence>
<dbReference type="GO" id="GO:0051607">
    <property type="term" value="P:defense response to virus"/>
    <property type="evidence" value="ECO:0007669"/>
    <property type="project" value="UniProtKB-KW"/>
</dbReference>
<comment type="subcellular location">
    <subcellularLocation>
        <location evidence="1">Cell membrane</location>
    </subcellularLocation>
</comment>
<gene>
    <name evidence="10" type="ORF">MNBD_CHLOROFLEXI01-822</name>
</gene>
<dbReference type="InterPro" id="IPR043760">
    <property type="entry name" value="PycTM_dom"/>
</dbReference>
<reference evidence="10" key="1">
    <citation type="submission" date="2018-06" db="EMBL/GenBank/DDBJ databases">
        <authorList>
            <person name="Zhirakovskaya E."/>
        </authorList>
    </citation>
    <scope>NUCLEOTIDE SEQUENCE</scope>
</reference>
<feature type="domain" description="Pycsar effector protein" evidence="9">
    <location>
        <begin position="15"/>
        <end position="167"/>
    </location>
</feature>
<evidence type="ECO:0000256" key="4">
    <source>
        <dbReference type="ARBA" id="ARBA00022741"/>
    </source>
</evidence>
<proteinExistence type="predicted"/>
<dbReference type="EMBL" id="UOEU01000264">
    <property type="protein sequence ID" value="VAW31643.1"/>
    <property type="molecule type" value="Genomic_DNA"/>
</dbReference>
<feature type="transmembrane region" description="Helical" evidence="8">
    <location>
        <begin position="32"/>
        <end position="51"/>
    </location>
</feature>